<keyword evidence="1" id="KW-1133">Transmembrane helix</keyword>
<feature type="transmembrane region" description="Helical" evidence="1">
    <location>
        <begin position="120"/>
        <end position="140"/>
    </location>
</feature>
<reference evidence="2 3" key="1">
    <citation type="submission" date="2018-06" db="EMBL/GenBank/DDBJ databases">
        <title>Genomic Encyclopedia of Archaeal and Bacterial Type Strains, Phase II (KMG-II): from individual species to whole genera.</title>
        <authorList>
            <person name="Goeker M."/>
        </authorList>
    </citation>
    <scope>NUCLEOTIDE SEQUENCE [LARGE SCALE GENOMIC DNA]</scope>
    <source>
        <strain evidence="2 3">DSM 6779</strain>
    </source>
</reference>
<dbReference type="EMBL" id="QKZK01000010">
    <property type="protein sequence ID" value="PZX17275.1"/>
    <property type="molecule type" value="Genomic_DNA"/>
</dbReference>
<protein>
    <submittedName>
        <fullName evidence="2">Signal peptidase I</fullName>
    </submittedName>
</protein>
<gene>
    <name evidence="2" type="ORF">LX69_01590</name>
</gene>
<proteinExistence type="predicted"/>
<evidence type="ECO:0000313" key="3">
    <source>
        <dbReference type="Proteomes" id="UP000249239"/>
    </source>
</evidence>
<accession>A0A2W7NA18</accession>
<evidence type="ECO:0000256" key="1">
    <source>
        <dbReference type="SAM" id="Phobius"/>
    </source>
</evidence>
<keyword evidence="3" id="KW-1185">Reference proteome</keyword>
<dbReference type="Proteomes" id="UP000249239">
    <property type="component" value="Unassembled WGS sequence"/>
</dbReference>
<dbReference type="AlphaFoldDB" id="A0A2W7NA18"/>
<comment type="caution">
    <text evidence="2">The sequence shown here is derived from an EMBL/GenBank/DDBJ whole genome shotgun (WGS) entry which is preliminary data.</text>
</comment>
<name>A0A2W7NA18_9BACT</name>
<keyword evidence="1" id="KW-0472">Membrane</keyword>
<keyword evidence="1" id="KW-0812">Transmembrane</keyword>
<dbReference type="SUPFAM" id="SSF51306">
    <property type="entry name" value="LexA/Signal peptidase"/>
    <property type="match status" value="1"/>
</dbReference>
<dbReference type="RefSeq" id="WP_170124293.1">
    <property type="nucleotide sequence ID" value="NZ_QKZK01000010.1"/>
</dbReference>
<evidence type="ECO:0000313" key="2">
    <source>
        <dbReference type="EMBL" id="PZX17275.1"/>
    </source>
</evidence>
<organism evidence="2 3">
    <name type="scientific">Breznakibacter xylanolyticus</name>
    <dbReference type="NCBI Taxonomy" id="990"/>
    <lineage>
        <taxon>Bacteria</taxon>
        <taxon>Pseudomonadati</taxon>
        <taxon>Bacteroidota</taxon>
        <taxon>Bacteroidia</taxon>
        <taxon>Marinilabiliales</taxon>
        <taxon>Marinilabiliaceae</taxon>
        <taxon>Breznakibacter</taxon>
    </lineage>
</organism>
<sequence>MEPKKKQMQQVLMSLLIDGQTIDVPVYGISMFPFFMPGIVVRVRSVAFADIRKGDVLFFESNGQLILHRVVRKGHDWFQCKGDSLLKHDSVIPSTAQVGVVVAWKRANLLRSTQLLRFRVYAAIMVALHRVTGYVIWPFALAWNKWVRLSTGAG</sequence>
<dbReference type="InterPro" id="IPR036286">
    <property type="entry name" value="LexA/Signal_pep-like_sf"/>
</dbReference>